<dbReference type="InterPro" id="IPR008936">
    <property type="entry name" value="Rho_GTPase_activation_prot"/>
</dbReference>
<feature type="compositionally biased region" description="Polar residues" evidence="1">
    <location>
        <begin position="232"/>
        <end position="249"/>
    </location>
</feature>
<dbReference type="InterPro" id="IPR036936">
    <property type="entry name" value="CRIB_dom_sf"/>
</dbReference>
<dbReference type="AlphaFoldDB" id="A0A0E0CDE7"/>
<feature type="region of interest" description="Disordered" evidence="1">
    <location>
        <begin position="1"/>
        <end position="168"/>
    </location>
</feature>
<name>A0A0E0CDE7_9ORYZ</name>
<dbReference type="Gene3D" id="3.90.810.10">
    <property type="entry name" value="CRIB domain"/>
    <property type="match status" value="1"/>
</dbReference>
<feature type="compositionally biased region" description="Basic and acidic residues" evidence="1">
    <location>
        <begin position="104"/>
        <end position="114"/>
    </location>
</feature>
<organism evidence="4">
    <name type="scientific">Oryza meridionalis</name>
    <dbReference type="NCBI Taxonomy" id="40149"/>
    <lineage>
        <taxon>Eukaryota</taxon>
        <taxon>Viridiplantae</taxon>
        <taxon>Streptophyta</taxon>
        <taxon>Embryophyta</taxon>
        <taxon>Tracheophyta</taxon>
        <taxon>Spermatophyta</taxon>
        <taxon>Magnoliopsida</taxon>
        <taxon>Liliopsida</taxon>
        <taxon>Poales</taxon>
        <taxon>Poaceae</taxon>
        <taxon>BOP clade</taxon>
        <taxon>Oryzoideae</taxon>
        <taxon>Oryzeae</taxon>
        <taxon>Oryzinae</taxon>
        <taxon>Oryza</taxon>
    </lineage>
</organism>
<evidence type="ECO:0000313" key="5">
    <source>
        <dbReference type="Proteomes" id="UP000008021"/>
    </source>
</evidence>
<dbReference type="STRING" id="40149.A0A0E0CDE7"/>
<feature type="compositionally biased region" description="Basic and acidic residues" evidence="1">
    <location>
        <begin position="29"/>
        <end position="50"/>
    </location>
</feature>
<feature type="region of interest" description="Disordered" evidence="1">
    <location>
        <begin position="191"/>
        <end position="277"/>
    </location>
</feature>
<feature type="domain" description="Rho-GAP" evidence="3">
    <location>
        <begin position="694"/>
        <end position="880"/>
    </location>
</feature>
<dbReference type="Pfam" id="PF00620">
    <property type="entry name" value="RhoGAP"/>
    <property type="match status" value="1"/>
</dbReference>
<dbReference type="PROSITE" id="PS50238">
    <property type="entry name" value="RHOGAP"/>
    <property type="match status" value="1"/>
</dbReference>
<dbReference type="Pfam" id="PF00786">
    <property type="entry name" value="PBD"/>
    <property type="match status" value="1"/>
</dbReference>
<dbReference type="SUPFAM" id="SSF48350">
    <property type="entry name" value="GTPase activation domain, GAP"/>
    <property type="match status" value="1"/>
</dbReference>
<dbReference type="PANTHER" id="PTHR34480:SF14">
    <property type="entry name" value="OS01G0967800 PROTEIN"/>
    <property type="match status" value="1"/>
</dbReference>
<reference evidence="4" key="1">
    <citation type="submission" date="2015-04" db="UniProtKB">
        <authorList>
            <consortium name="EnsemblPlants"/>
        </authorList>
    </citation>
    <scope>IDENTIFICATION</scope>
</reference>
<dbReference type="CDD" id="cd00132">
    <property type="entry name" value="CRIB"/>
    <property type="match status" value="1"/>
</dbReference>
<dbReference type="eggNOG" id="KOG4270">
    <property type="taxonomic scope" value="Eukaryota"/>
</dbReference>
<dbReference type="InterPro" id="IPR000198">
    <property type="entry name" value="RhoGAP_dom"/>
</dbReference>
<dbReference type="InterPro" id="IPR000095">
    <property type="entry name" value="CRIB_dom"/>
</dbReference>
<dbReference type="CDD" id="cd00159">
    <property type="entry name" value="RhoGAP"/>
    <property type="match status" value="1"/>
</dbReference>
<feature type="domain" description="CRIB" evidence="2">
    <location>
        <begin position="649"/>
        <end position="662"/>
    </location>
</feature>
<evidence type="ECO:0000259" key="2">
    <source>
        <dbReference type="PROSITE" id="PS50108"/>
    </source>
</evidence>
<dbReference type="PANTHER" id="PTHR34480">
    <property type="entry name" value="OS01G0967800 PROTEIN-RELATED"/>
    <property type="match status" value="1"/>
</dbReference>
<feature type="compositionally biased region" description="Basic and acidic residues" evidence="1">
    <location>
        <begin position="254"/>
        <end position="263"/>
    </location>
</feature>
<dbReference type="GO" id="GO:0007165">
    <property type="term" value="P:signal transduction"/>
    <property type="evidence" value="ECO:0007669"/>
    <property type="project" value="InterPro"/>
</dbReference>
<reference evidence="4" key="2">
    <citation type="submission" date="2018-05" db="EMBL/GenBank/DDBJ databases">
        <title>OmerRS3 (Oryza meridionalis Reference Sequence Version 3).</title>
        <authorList>
            <person name="Zhang J."/>
            <person name="Kudrna D."/>
            <person name="Lee S."/>
            <person name="Talag J."/>
            <person name="Welchert J."/>
            <person name="Wing R.A."/>
        </authorList>
    </citation>
    <scope>NUCLEOTIDE SEQUENCE [LARGE SCALE GENOMIC DNA]</scope>
    <source>
        <strain evidence="4">cv. OR44</strain>
    </source>
</reference>
<proteinExistence type="predicted"/>
<evidence type="ECO:0000313" key="4">
    <source>
        <dbReference type="EnsemblPlants" id="OMERI01G41980.1"/>
    </source>
</evidence>
<sequence length="919" mass="102502">MPPPSEGRADDDDDLFGTCRRGSPRTKKAWGEVRICRRNRQESSTEHPPKEPTGSSGEILLLQKEHHRIEEMGSTSSAEMLHKHPSEETAPQTGSSGETPQKLQAKEKKVRTENHQASGEKLQKLRANGKAGMSSTGVMPQKLRAEKGSSGGTPQKLQAKGNEGTSSIGGVMLQKHQAKQEMAPSRLLHHPPRIQVQGVSNRGAQVATTSRQKHAKINKSSTTRASEKLRSAANSPSQKTDTASSSNGNIAPHGCKEPARSDHPNNIVHAMDDKDSQEADDAIKRLNELGLGENISSEEFAKYIDQLVQDPKVDTSTKLDRAQLASLHALHARHRIKYYKESPEYMLNTECKGDSYHTKLLGEDEISDEFITEMGFFMRLEKDGTFDWCFFPDYCLLAALDDYQRLVPLNGVDWQYAYWDDYHSYLNSYKTEQQYLKYCKALSMKLKWMEDYVLNELPSLKWGMICTRGAYQAIKIATNFSGISGTLAYNAYYDCLQHMRFYVAYCKDMDGLYFEIWQRVNKQNSFRDSLEEVYNLNMFPSRQDKMKYALENDCSYMENEFHICTASVTSEITEGKALELIAEAVENRTNKPKFYEQYIQRKIDIAQAIGLVSTVACRLSLTMDVAGGGEEVEEVEAVDGGEQQPPMEIGWPTDVRHVAHVTFDRFHGFQGLPVELQPEVAGNAPSASKTVFGVSTESMQCSYDARGNSVPSILLLMQRRLYEQGGLKAEGIFRIAADDAQEQAVREQLNSGVLPEGGVDVHCLAGLIKAWFRELPGGMLDSLPAAEVTRCQSGDDCARLCARLPAAKAALLDWAVQLMADVAREERSNKMGSRNVAMVFAPNMTHAMDPFTALKHAVHFHVCTASVTSEIAEDKALELIAKAVESRMKKAKFYEQYIEKKIDIARAIGLISTDGTEAT</sequence>
<accession>A0A0E0CDE7</accession>
<dbReference type="Gene3D" id="1.10.555.10">
    <property type="entry name" value="Rho GTPase activation protein"/>
    <property type="match status" value="1"/>
</dbReference>
<dbReference type="Proteomes" id="UP000008021">
    <property type="component" value="Chromosome 1"/>
</dbReference>
<evidence type="ECO:0000256" key="1">
    <source>
        <dbReference type="SAM" id="MobiDB-lite"/>
    </source>
</evidence>
<keyword evidence="5" id="KW-1185">Reference proteome</keyword>
<evidence type="ECO:0000259" key="3">
    <source>
        <dbReference type="PROSITE" id="PS50238"/>
    </source>
</evidence>
<dbReference type="SMART" id="SM00285">
    <property type="entry name" value="PBD"/>
    <property type="match status" value="1"/>
</dbReference>
<dbReference type="SMART" id="SM00324">
    <property type="entry name" value="RhoGAP"/>
    <property type="match status" value="1"/>
</dbReference>
<dbReference type="Gramene" id="OMERI01G41980.1">
    <property type="protein sequence ID" value="OMERI01G41980.1"/>
    <property type="gene ID" value="OMERI01G41980"/>
</dbReference>
<protein>
    <recommendedName>
        <fullName evidence="6">Rho-GAP domain-containing protein</fullName>
    </recommendedName>
</protein>
<feature type="compositionally biased region" description="Polar residues" evidence="1">
    <location>
        <begin position="89"/>
        <end position="102"/>
    </location>
</feature>
<evidence type="ECO:0008006" key="6">
    <source>
        <dbReference type="Google" id="ProtNLM"/>
    </source>
</evidence>
<dbReference type="PROSITE" id="PS50108">
    <property type="entry name" value="CRIB"/>
    <property type="match status" value="1"/>
</dbReference>
<feature type="compositionally biased region" description="Polar residues" evidence="1">
    <location>
        <begin position="197"/>
        <end position="210"/>
    </location>
</feature>
<dbReference type="EnsemblPlants" id="OMERI01G41980.1">
    <property type="protein sequence ID" value="OMERI01G41980.1"/>
    <property type="gene ID" value="OMERI01G41980"/>
</dbReference>